<feature type="compositionally biased region" description="Basic and acidic residues" evidence="1">
    <location>
        <begin position="124"/>
        <end position="143"/>
    </location>
</feature>
<accession>A0A811P1Z2</accession>
<feature type="compositionally biased region" description="Polar residues" evidence="1">
    <location>
        <begin position="83"/>
        <end position="95"/>
    </location>
</feature>
<dbReference type="Proteomes" id="UP000604825">
    <property type="component" value="Unassembled WGS sequence"/>
</dbReference>
<evidence type="ECO:0000313" key="3">
    <source>
        <dbReference type="Proteomes" id="UP000604825"/>
    </source>
</evidence>
<evidence type="ECO:0000256" key="1">
    <source>
        <dbReference type="SAM" id="MobiDB-lite"/>
    </source>
</evidence>
<proteinExistence type="predicted"/>
<feature type="region of interest" description="Disordered" evidence="1">
    <location>
        <begin position="32"/>
        <end position="146"/>
    </location>
</feature>
<feature type="compositionally biased region" description="Basic and acidic residues" evidence="1">
    <location>
        <begin position="32"/>
        <end position="41"/>
    </location>
</feature>
<feature type="compositionally biased region" description="Polar residues" evidence="1">
    <location>
        <begin position="112"/>
        <end position="122"/>
    </location>
</feature>
<sequence>MTYGSGLTEQQPSRCDDIKIVTRQAGVLEFGRGRDQVDATRYHQRAAPISREPARPARTTGAGGGGTDRSLAPPHLTSHPRRTQPQAICQGTSKAAGSRNLISPAKHGAQTPDPTTTGNSQWPDPDRRELRGEAARRKGEGHARTHLVRLRSAARVRGSGSGSGGSRSDGNVAVEALVSGGVGSGSVDQGWGGGGRLECAGGGGGKESGQKGVEKKRKRIVLGVRDGWEVAAPARGGGRNALVLPCHRPPGLLARQVSPLTLTLTRRCCRAATGIFFFGRALGARTMYLVNSETLSMLLFTVPKSDSPF</sequence>
<dbReference type="AlphaFoldDB" id="A0A811P1Z2"/>
<organism evidence="2 3">
    <name type="scientific">Miscanthus lutarioriparius</name>
    <dbReference type="NCBI Taxonomy" id="422564"/>
    <lineage>
        <taxon>Eukaryota</taxon>
        <taxon>Viridiplantae</taxon>
        <taxon>Streptophyta</taxon>
        <taxon>Embryophyta</taxon>
        <taxon>Tracheophyta</taxon>
        <taxon>Spermatophyta</taxon>
        <taxon>Magnoliopsida</taxon>
        <taxon>Liliopsida</taxon>
        <taxon>Poales</taxon>
        <taxon>Poaceae</taxon>
        <taxon>PACMAD clade</taxon>
        <taxon>Panicoideae</taxon>
        <taxon>Andropogonodae</taxon>
        <taxon>Andropogoneae</taxon>
        <taxon>Saccharinae</taxon>
        <taxon>Miscanthus</taxon>
    </lineage>
</organism>
<comment type="caution">
    <text evidence="2">The sequence shown here is derived from an EMBL/GenBank/DDBJ whole genome shotgun (WGS) entry which is preliminary data.</text>
</comment>
<gene>
    <name evidence="2" type="ORF">NCGR_LOCUS21865</name>
</gene>
<name>A0A811P1Z2_9POAL</name>
<keyword evidence="3" id="KW-1185">Reference proteome</keyword>
<evidence type="ECO:0000313" key="2">
    <source>
        <dbReference type="EMBL" id="CAD6232119.1"/>
    </source>
</evidence>
<protein>
    <submittedName>
        <fullName evidence="2">Uncharacterized protein</fullName>
    </submittedName>
</protein>
<dbReference type="EMBL" id="CAJGYO010000005">
    <property type="protein sequence ID" value="CAD6232119.1"/>
    <property type="molecule type" value="Genomic_DNA"/>
</dbReference>
<reference evidence="2" key="1">
    <citation type="submission" date="2020-10" db="EMBL/GenBank/DDBJ databases">
        <authorList>
            <person name="Han B."/>
            <person name="Lu T."/>
            <person name="Zhao Q."/>
            <person name="Huang X."/>
            <person name="Zhao Y."/>
        </authorList>
    </citation>
    <scope>NUCLEOTIDE SEQUENCE</scope>
</reference>